<keyword evidence="1" id="KW-0812">Transmembrane</keyword>
<dbReference type="Proteomes" id="UP001165065">
    <property type="component" value="Unassembled WGS sequence"/>
</dbReference>
<gene>
    <name evidence="2" type="ORF">TrCOL_g12270</name>
</gene>
<feature type="transmembrane region" description="Helical" evidence="1">
    <location>
        <begin position="99"/>
        <end position="117"/>
    </location>
</feature>
<feature type="transmembrane region" description="Helical" evidence="1">
    <location>
        <begin position="54"/>
        <end position="78"/>
    </location>
</feature>
<feature type="transmembrane region" description="Helical" evidence="1">
    <location>
        <begin position="316"/>
        <end position="336"/>
    </location>
</feature>
<feature type="transmembrane region" description="Helical" evidence="1">
    <location>
        <begin position="137"/>
        <end position="157"/>
    </location>
</feature>
<evidence type="ECO:0000313" key="3">
    <source>
        <dbReference type="Proteomes" id="UP001165065"/>
    </source>
</evidence>
<keyword evidence="3" id="KW-1185">Reference proteome</keyword>
<feature type="transmembrane region" description="Helical" evidence="1">
    <location>
        <begin position="262"/>
        <end position="282"/>
    </location>
</feature>
<keyword evidence="1" id="KW-1133">Transmembrane helix</keyword>
<dbReference type="OrthoDB" id="192595at2759"/>
<reference evidence="3" key="1">
    <citation type="journal article" date="2023" name="Commun. Biol.">
        <title>Genome analysis of Parmales, the sister group of diatoms, reveals the evolutionary specialization of diatoms from phago-mixotrophs to photoautotrophs.</title>
        <authorList>
            <person name="Ban H."/>
            <person name="Sato S."/>
            <person name="Yoshikawa S."/>
            <person name="Yamada K."/>
            <person name="Nakamura Y."/>
            <person name="Ichinomiya M."/>
            <person name="Sato N."/>
            <person name="Blanc-Mathieu R."/>
            <person name="Endo H."/>
            <person name="Kuwata A."/>
            <person name="Ogata H."/>
        </authorList>
    </citation>
    <scope>NUCLEOTIDE SEQUENCE [LARGE SCALE GENOMIC DNA]</scope>
</reference>
<feature type="transmembrane region" description="Helical" evidence="1">
    <location>
        <begin position="457"/>
        <end position="478"/>
    </location>
</feature>
<comment type="caution">
    <text evidence="2">The sequence shown here is derived from an EMBL/GenBank/DDBJ whole genome shotgun (WGS) entry which is preliminary data.</text>
</comment>
<keyword evidence="1" id="KW-0472">Membrane</keyword>
<protein>
    <submittedName>
        <fullName evidence="2">Uncharacterized protein</fullName>
    </submittedName>
</protein>
<feature type="transmembrane region" description="Helical" evidence="1">
    <location>
        <begin position="432"/>
        <end position="451"/>
    </location>
</feature>
<dbReference type="EMBL" id="BRYA01000507">
    <property type="protein sequence ID" value="GMI20273.1"/>
    <property type="molecule type" value="Genomic_DNA"/>
</dbReference>
<proteinExistence type="predicted"/>
<evidence type="ECO:0000313" key="2">
    <source>
        <dbReference type="EMBL" id="GMI20273.1"/>
    </source>
</evidence>
<sequence length="513" mass="58521">MDFSAPLLSLIPRRSLSGDDDEDSEGSSHGKDCLADGQGDFFALFACLDLRATMVIVLLIIIGMLLLCLVVEELFNHLEAKVKRSYFWSSVLHAIEKELMVLGIISFLLFMFEQAFVNDGSEEMEHIAELVEFVHLLLFFSMIVYYLFLTCVGVTCVRHLRHLREFENSLSRPYEKAMEVDLLSASAANSSCLGFLGLGRLDWEKYHFYRMKNVFINSILNRDDFDTLPPVDLSFSGFSYSEYLSSATTHLFTKMIHVGWRVWSSLIITLSVLTGIFCILMYTSPNSKDDENSLDFNTQLHRMWFPPQKKVTENNFVVDFLNIFGFLFLVVGRIVYMRINNEDFLGRLGNLSDLKVETTSSREVDGGVEGLGMNDMSSDMREGLVGGNNKKRKRPKSDTTFDPFRRCSGKRIWEDPYQALWFMKAPDLMLRVYQSQVLFFSFYASSFILTLRFANDLAWLFFVIYPVIVLFGFGYKLLPHYAAIRYVGSLALDDAIGAGGRGGTDSFAESDRH</sequence>
<organism evidence="2 3">
    <name type="scientific">Triparma columacea</name>
    <dbReference type="NCBI Taxonomy" id="722753"/>
    <lineage>
        <taxon>Eukaryota</taxon>
        <taxon>Sar</taxon>
        <taxon>Stramenopiles</taxon>
        <taxon>Ochrophyta</taxon>
        <taxon>Bolidophyceae</taxon>
        <taxon>Parmales</taxon>
        <taxon>Triparmaceae</taxon>
        <taxon>Triparma</taxon>
    </lineage>
</organism>
<name>A0A9W7FWM3_9STRA</name>
<accession>A0A9W7FWM3</accession>
<evidence type="ECO:0000256" key="1">
    <source>
        <dbReference type="SAM" id="Phobius"/>
    </source>
</evidence>
<dbReference type="AlphaFoldDB" id="A0A9W7FWM3"/>